<gene>
    <name evidence="2" type="ORF">K469DRAFT_695448</name>
</gene>
<keyword evidence="3" id="KW-1185">Reference proteome</keyword>
<evidence type="ECO:0000313" key="2">
    <source>
        <dbReference type="EMBL" id="KAF2178660.1"/>
    </source>
</evidence>
<name>A0A6A6DL58_9PEZI</name>
<keyword evidence="1" id="KW-0732">Signal</keyword>
<protein>
    <submittedName>
        <fullName evidence="2">Uncharacterized protein</fullName>
    </submittedName>
</protein>
<evidence type="ECO:0000256" key="1">
    <source>
        <dbReference type="SAM" id="SignalP"/>
    </source>
</evidence>
<evidence type="ECO:0000313" key="3">
    <source>
        <dbReference type="Proteomes" id="UP000800200"/>
    </source>
</evidence>
<accession>A0A6A6DL58</accession>
<feature type="signal peptide" evidence="1">
    <location>
        <begin position="1"/>
        <end position="22"/>
    </location>
</feature>
<dbReference type="EMBL" id="ML994674">
    <property type="protein sequence ID" value="KAF2178660.1"/>
    <property type="molecule type" value="Genomic_DNA"/>
</dbReference>
<dbReference type="AlphaFoldDB" id="A0A6A6DL58"/>
<dbReference type="Proteomes" id="UP000800200">
    <property type="component" value="Unassembled WGS sequence"/>
</dbReference>
<feature type="chain" id="PRO_5025624622" evidence="1">
    <location>
        <begin position="23"/>
        <end position="157"/>
    </location>
</feature>
<proteinExistence type="predicted"/>
<reference evidence="2" key="1">
    <citation type="journal article" date="2020" name="Stud. Mycol.">
        <title>101 Dothideomycetes genomes: a test case for predicting lifestyles and emergence of pathogens.</title>
        <authorList>
            <person name="Haridas S."/>
            <person name="Albert R."/>
            <person name="Binder M."/>
            <person name="Bloem J."/>
            <person name="Labutti K."/>
            <person name="Salamov A."/>
            <person name="Andreopoulos B."/>
            <person name="Baker S."/>
            <person name="Barry K."/>
            <person name="Bills G."/>
            <person name="Bluhm B."/>
            <person name="Cannon C."/>
            <person name="Castanera R."/>
            <person name="Culley D."/>
            <person name="Daum C."/>
            <person name="Ezra D."/>
            <person name="Gonzalez J."/>
            <person name="Henrissat B."/>
            <person name="Kuo A."/>
            <person name="Liang C."/>
            <person name="Lipzen A."/>
            <person name="Lutzoni F."/>
            <person name="Magnuson J."/>
            <person name="Mondo S."/>
            <person name="Nolan M."/>
            <person name="Ohm R."/>
            <person name="Pangilinan J."/>
            <person name="Park H.-J."/>
            <person name="Ramirez L."/>
            <person name="Alfaro M."/>
            <person name="Sun H."/>
            <person name="Tritt A."/>
            <person name="Yoshinaga Y."/>
            <person name="Zwiers L.-H."/>
            <person name="Turgeon B."/>
            <person name="Goodwin S."/>
            <person name="Spatafora J."/>
            <person name="Crous P."/>
            <person name="Grigoriev I."/>
        </authorList>
    </citation>
    <scope>NUCLEOTIDE SEQUENCE</scope>
    <source>
        <strain evidence="2">CBS 207.26</strain>
    </source>
</reference>
<sequence>MMRTAAKTTCILLLLLATALEANRDALKPPPNAFTDCKWYTRVRNPDFPDYICDTTCHNGAIKISMQQGDCVIGEGAYCCKGKPPLKIEPLDSTHGSKTVQEFKALLEKYMKRPTCTKDTLHVGIDGWYKDKKVIKRSLTAEVAEFDILSRRDIMDC</sequence>
<organism evidence="2 3">
    <name type="scientific">Zopfia rhizophila CBS 207.26</name>
    <dbReference type="NCBI Taxonomy" id="1314779"/>
    <lineage>
        <taxon>Eukaryota</taxon>
        <taxon>Fungi</taxon>
        <taxon>Dikarya</taxon>
        <taxon>Ascomycota</taxon>
        <taxon>Pezizomycotina</taxon>
        <taxon>Dothideomycetes</taxon>
        <taxon>Dothideomycetes incertae sedis</taxon>
        <taxon>Zopfiaceae</taxon>
        <taxon>Zopfia</taxon>
    </lineage>
</organism>